<feature type="signal peptide" evidence="1">
    <location>
        <begin position="1"/>
        <end position="23"/>
    </location>
</feature>
<organism evidence="2 3">
    <name type="scientific">Blastochloris viridis</name>
    <name type="common">Rhodopseudomonas viridis</name>
    <dbReference type="NCBI Taxonomy" id="1079"/>
    <lineage>
        <taxon>Bacteria</taxon>
        <taxon>Pseudomonadati</taxon>
        <taxon>Pseudomonadota</taxon>
        <taxon>Alphaproteobacteria</taxon>
        <taxon>Hyphomicrobiales</taxon>
        <taxon>Blastochloridaceae</taxon>
        <taxon>Blastochloris</taxon>
    </lineage>
</organism>
<evidence type="ECO:0000256" key="1">
    <source>
        <dbReference type="SAM" id="SignalP"/>
    </source>
</evidence>
<reference evidence="2 3" key="1">
    <citation type="journal article" date="2017" name="Nat. Commun.">
        <title>In situ click chemistry generation of cyclooxygenase-2 inhibitors.</title>
        <authorList>
            <person name="Bhardwaj A."/>
            <person name="Kaur J."/>
            <person name="Wuest M."/>
            <person name="Wuest F."/>
        </authorList>
    </citation>
    <scope>NUCLEOTIDE SEQUENCE [LARGE SCALE GENOMIC DNA]</scope>
    <source>
        <strain evidence="2">S2_018_000_R2_106</strain>
    </source>
</reference>
<name>A0A6N4R390_BLAVI</name>
<feature type="chain" id="PRO_5027067645" evidence="1">
    <location>
        <begin position="24"/>
        <end position="163"/>
    </location>
</feature>
<evidence type="ECO:0000313" key="2">
    <source>
        <dbReference type="EMBL" id="TKW61300.1"/>
    </source>
</evidence>
<proteinExistence type="predicted"/>
<dbReference type="EMBL" id="VAFM01000001">
    <property type="protein sequence ID" value="TKW61300.1"/>
    <property type="molecule type" value="Genomic_DNA"/>
</dbReference>
<gene>
    <name evidence="2" type="ORF">DI628_01325</name>
</gene>
<accession>A0A6N4R390</accession>
<dbReference type="AlphaFoldDB" id="A0A6N4R390"/>
<protein>
    <submittedName>
        <fullName evidence="2">Uncharacterized protein</fullName>
    </submittedName>
</protein>
<keyword evidence="1" id="KW-0732">Signal</keyword>
<sequence>MKRIGYFVTAVAVAMLPFGTVGAQEVTASGNLQNEASWSALKSLTDNANNNARNAQIMANAIKDYGVKGMFYSPGVSGADAQGCKAPPTPAPGFSRVTYYGSSAYSSNSVVTSGWHTLCVFAFNHNDSNFWLSVIAGPNADGKSRWQASRGAGGAEPRILCLD</sequence>
<comment type="caution">
    <text evidence="2">The sequence shown here is derived from an EMBL/GenBank/DDBJ whole genome shotgun (WGS) entry which is preliminary data.</text>
</comment>
<dbReference type="Proteomes" id="UP000320948">
    <property type="component" value="Unassembled WGS sequence"/>
</dbReference>
<evidence type="ECO:0000313" key="3">
    <source>
        <dbReference type="Proteomes" id="UP000320948"/>
    </source>
</evidence>